<protein>
    <submittedName>
        <fullName evidence="1">Uncharacterized protein</fullName>
    </submittedName>
</protein>
<reference evidence="1" key="1">
    <citation type="submission" date="2019-12" db="EMBL/GenBank/DDBJ databases">
        <title>An insight into the sialome of adult female Ixodes ricinus ticks feeding for 6 days.</title>
        <authorList>
            <person name="Perner J."/>
            <person name="Ribeiro J.M.C."/>
        </authorList>
    </citation>
    <scope>NUCLEOTIDE SEQUENCE</scope>
    <source>
        <strain evidence="1">Semi-engorged</strain>
        <tissue evidence="1">Salivary glands</tissue>
    </source>
</reference>
<accession>A0A6B0UGD5</accession>
<organism evidence="1">
    <name type="scientific">Ixodes ricinus</name>
    <name type="common">Common tick</name>
    <name type="synonym">Acarus ricinus</name>
    <dbReference type="NCBI Taxonomy" id="34613"/>
    <lineage>
        <taxon>Eukaryota</taxon>
        <taxon>Metazoa</taxon>
        <taxon>Ecdysozoa</taxon>
        <taxon>Arthropoda</taxon>
        <taxon>Chelicerata</taxon>
        <taxon>Arachnida</taxon>
        <taxon>Acari</taxon>
        <taxon>Parasitiformes</taxon>
        <taxon>Ixodida</taxon>
        <taxon>Ixodoidea</taxon>
        <taxon>Ixodidae</taxon>
        <taxon>Ixodinae</taxon>
        <taxon>Ixodes</taxon>
    </lineage>
</organism>
<dbReference type="AlphaFoldDB" id="A0A6B0UGD5"/>
<dbReference type="EMBL" id="GIFC01006944">
    <property type="protein sequence ID" value="MXU89027.1"/>
    <property type="molecule type" value="Transcribed_RNA"/>
</dbReference>
<evidence type="ECO:0000313" key="1">
    <source>
        <dbReference type="EMBL" id="MXU89027.1"/>
    </source>
</evidence>
<proteinExistence type="predicted"/>
<name>A0A6B0UGD5_IXORI</name>
<sequence length="105" mass="11828">MIIGLILTVALCDVGTVLALAQIFVVETQLLVESVWPSLLSVNCCLVDAHFAVHSNLLNVFDLGGQRRCLRHRHVCAESIHPSALLYLADFRRLFRRRLRCHSCC</sequence>